<protein>
    <submittedName>
        <fullName evidence="1">Uncharacterized protein</fullName>
    </submittedName>
</protein>
<dbReference type="RefSeq" id="WP_124376696.1">
    <property type="nucleotide sequence ID" value="NZ_CP027754.1"/>
</dbReference>
<reference evidence="1 2" key="1">
    <citation type="submission" date="2018-03" db="EMBL/GenBank/DDBJ databases">
        <title>Diversity of phytobeneficial traits revealed by whole-genome analysis of worldwide-isolated phenazine-producing Pseudomonas spp.</title>
        <authorList>
            <person name="Biessy A."/>
            <person name="Novinscak A."/>
            <person name="Blom J."/>
            <person name="Leger G."/>
            <person name="Thomashow L.S."/>
            <person name="Cazorla F.M."/>
            <person name="Josic D."/>
            <person name="Filion M."/>
        </authorList>
    </citation>
    <scope>NUCLEOTIDE SEQUENCE [LARGE SCALE GENOMIC DNA]</scope>
    <source>
        <strain evidence="1 2">30B</strain>
    </source>
</reference>
<dbReference type="AlphaFoldDB" id="A0A3G7U4X9"/>
<accession>A0A3G7U4X9</accession>
<name>A0A3G7U4X9_9PSED</name>
<gene>
    <name evidence="1" type="ORF">C4K03_1468</name>
</gene>
<dbReference type="Proteomes" id="UP000268696">
    <property type="component" value="Chromosome"/>
</dbReference>
<evidence type="ECO:0000313" key="2">
    <source>
        <dbReference type="Proteomes" id="UP000268696"/>
    </source>
</evidence>
<organism evidence="1 2">
    <name type="scientific">Pseudomonas synxantha</name>
    <dbReference type="NCBI Taxonomy" id="47883"/>
    <lineage>
        <taxon>Bacteria</taxon>
        <taxon>Pseudomonadati</taxon>
        <taxon>Pseudomonadota</taxon>
        <taxon>Gammaproteobacteria</taxon>
        <taxon>Pseudomonadales</taxon>
        <taxon>Pseudomonadaceae</taxon>
        <taxon>Pseudomonas</taxon>
    </lineage>
</organism>
<proteinExistence type="predicted"/>
<evidence type="ECO:0000313" key="1">
    <source>
        <dbReference type="EMBL" id="AZE53639.1"/>
    </source>
</evidence>
<sequence length="164" mass="17706">MSQESESPRVAADLRTIAHAAPTAKIEREELAAAEQQSERERIANLGGSAELVLDLESRLAAAIDDRKRAWVAANYASGQLEQAHQTMSTVTGRDTRTLNRVELGLALSSGLSKLATIASYIETARTLEDLVSLKRVASNLGVIKPQTMDQAAQLMGLSHRRAV</sequence>
<dbReference type="EMBL" id="CP027754">
    <property type="protein sequence ID" value="AZE53639.1"/>
    <property type="molecule type" value="Genomic_DNA"/>
</dbReference>